<dbReference type="RefSeq" id="WP_095510021.1">
    <property type="nucleotide sequence ID" value="NZ_MQWD01000001.1"/>
</dbReference>
<proteinExistence type="predicted"/>
<dbReference type="OrthoDB" id="71751at2"/>
<dbReference type="Proteomes" id="UP000216339">
    <property type="component" value="Unassembled WGS sequence"/>
</dbReference>
<evidence type="ECO:0000313" key="2">
    <source>
        <dbReference type="Proteomes" id="UP000216339"/>
    </source>
</evidence>
<name>A0A271IZ64_9BACT</name>
<gene>
    <name evidence="1" type="ORF">BSZ37_07875</name>
</gene>
<protein>
    <submittedName>
        <fullName evidence="1">Uncharacterized protein</fullName>
    </submittedName>
</protein>
<comment type="caution">
    <text evidence="1">The sequence shown here is derived from an EMBL/GenBank/DDBJ whole genome shotgun (WGS) entry which is preliminary data.</text>
</comment>
<accession>A0A271IZ64</accession>
<dbReference type="AlphaFoldDB" id="A0A271IZ64"/>
<sequence length="173" mass="19537">MSSYNLPGYGDACLCGSYGPCRCPPEPDADAYHQASYEAGYGHCTADGYDERPLTEWVYRTGYRVRYDRGPDGRPRATHVMTALRFAAFTWRHGHRSEAAYSVWFERQYRFDLASYLMGYDDAGAGLPSAVDDPERHRLCAEALDAYEPMPDLYDERLGPWPAPAEVDDGLPF</sequence>
<evidence type="ECO:0000313" key="1">
    <source>
        <dbReference type="EMBL" id="PAP76367.1"/>
    </source>
</evidence>
<keyword evidence="2" id="KW-1185">Reference proteome</keyword>
<dbReference type="EMBL" id="MQWD01000001">
    <property type="protein sequence ID" value="PAP76367.1"/>
    <property type="molecule type" value="Genomic_DNA"/>
</dbReference>
<reference evidence="1 2" key="1">
    <citation type="submission" date="2016-11" db="EMBL/GenBank/DDBJ databases">
        <title>Study of marine rhodopsin-containing bacteria.</title>
        <authorList>
            <person name="Yoshizawa S."/>
            <person name="Kumagai Y."/>
            <person name="Kogure K."/>
        </authorList>
    </citation>
    <scope>NUCLEOTIDE SEQUENCE [LARGE SCALE GENOMIC DNA]</scope>
    <source>
        <strain evidence="1 2">SAORIC-28</strain>
    </source>
</reference>
<organism evidence="1 2">
    <name type="scientific">Rubrivirga marina</name>
    <dbReference type="NCBI Taxonomy" id="1196024"/>
    <lineage>
        <taxon>Bacteria</taxon>
        <taxon>Pseudomonadati</taxon>
        <taxon>Rhodothermota</taxon>
        <taxon>Rhodothermia</taxon>
        <taxon>Rhodothermales</taxon>
        <taxon>Rubricoccaceae</taxon>
        <taxon>Rubrivirga</taxon>
    </lineage>
</organism>